<dbReference type="EMBL" id="AAXW01000002">
    <property type="protein sequence ID" value="EAZ93744.1"/>
    <property type="molecule type" value="Genomic_DNA"/>
</dbReference>
<proteinExistence type="predicted"/>
<sequence>MNQLKQQKTFILLSQERLLIAMKP</sequence>
<organism evidence="1 2">
    <name type="scientific">Crocosphaera chwakensis CCY0110</name>
    <dbReference type="NCBI Taxonomy" id="391612"/>
    <lineage>
        <taxon>Bacteria</taxon>
        <taxon>Bacillati</taxon>
        <taxon>Cyanobacteriota</taxon>
        <taxon>Cyanophyceae</taxon>
        <taxon>Oscillatoriophycideae</taxon>
        <taxon>Chroococcales</taxon>
        <taxon>Aphanothecaceae</taxon>
        <taxon>Crocosphaera</taxon>
        <taxon>Crocosphaera chwakensis</taxon>
    </lineage>
</organism>
<dbReference type="Proteomes" id="UP000003781">
    <property type="component" value="Unassembled WGS sequence"/>
</dbReference>
<evidence type="ECO:0000313" key="2">
    <source>
        <dbReference type="Proteomes" id="UP000003781"/>
    </source>
</evidence>
<gene>
    <name evidence="1" type="ORF">CY0110_18152</name>
</gene>
<dbReference type="AlphaFoldDB" id="A3IIW2"/>
<evidence type="ECO:0000313" key="1">
    <source>
        <dbReference type="EMBL" id="EAZ93744.1"/>
    </source>
</evidence>
<comment type="caution">
    <text evidence="1">The sequence shown here is derived from an EMBL/GenBank/DDBJ whole genome shotgun (WGS) entry which is preliminary data.</text>
</comment>
<accession>A3IIW2</accession>
<protein>
    <submittedName>
        <fullName evidence="1">Uncharacterized protein</fullName>
    </submittedName>
</protein>
<name>A3IIW2_9CHRO</name>
<keyword evidence="2" id="KW-1185">Reference proteome</keyword>
<reference evidence="1 2" key="1">
    <citation type="submission" date="2007-03" db="EMBL/GenBank/DDBJ databases">
        <authorList>
            <person name="Stal L."/>
            <person name="Ferriera S."/>
            <person name="Johnson J."/>
            <person name="Kravitz S."/>
            <person name="Beeson K."/>
            <person name="Sutton G."/>
            <person name="Rogers Y.-H."/>
            <person name="Friedman R."/>
            <person name="Frazier M."/>
            <person name="Venter J.C."/>
        </authorList>
    </citation>
    <scope>NUCLEOTIDE SEQUENCE [LARGE SCALE GENOMIC DNA]</scope>
    <source>
        <strain evidence="1 2">CCY0110</strain>
    </source>
</reference>